<dbReference type="Gene3D" id="3.40.710.10">
    <property type="entry name" value="DD-peptidase/beta-lactamase superfamily"/>
    <property type="match status" value="1"/>
</dbReference>
<dbReference type="EMBL" id="JAUFSA010000001">
    <property type="protein sequence ID" value="MDP7736139.1"/>
    <property type="molecule type" value="Genomic_DNA"/>
</dbReference>
<dbReference type="Pfam" id="PF13354">
    <property type="entry name" value="Beta-lactamase2"/>
    <property type="match status" value="1"/>
</dbReference>
<dbReference type="RefSeq" id="WP_133436635.1">
    <property type="nucleotide sequence ID" value="NZ_JAUFSA010000001.1"/>
</dbReference>
<evidence type="ECO:0000313" key="3">
    <source>
        <dbReference type="Proteomes" id="UP001229081"/>
    </source>
</evidence>
<evidence type="ECO:0000259" key="1">
    <source>
        <dbReference type="Pfam" id="PF13354"/>
    </source>
</evidence>
<dbReference type="PANTHER" id="PTHR35333">
    <property type="entry name" value="BETA-LACTAMASE"/>
    <property type="match status" value="1"/>
</dbReference>
<dbReference type="InterPro" id="IPR012338">
    <property type="entry name" value="Beta-lactam/transpept-like"/>
</dbReference>
<dbReference type="Proteomes" id="UP001229081">
    <property type="component" value="Unassembled WGS sequence"/>
</dbReference>
<feature type="domain" description="Beta-lactamase class A catalytic" evidence="1">
    <location>
        <begin position="33"/>
        <end position="256"/>
    </location>
</feature>
<reference evidence="2" key="1">
    <citation type="submission" date="2023-06" db="EMBL/GenBank/DDBJ databases">
        <title>Identification of two novel mycobacterium reveal diversities and complexities of Mycobacterium gordonae clade.</title>
        <authorList>
            <person name="Matsumoto Y."/>
            <person name="Nakamura S."/>
            <person name="Motooka D."/>
            <person name="Fukushima K."/>
        </authorList>
    </citation>
    <scope>NUCLEOTIDE SEQUENCE</scope>
    <source>
        <strain evidence="2">TY812</strain>
    </source>
</reference>
<comment type="caution">
    <text evidence="2">The sequence shown here is derived from an EMBL/GenBank/DDBJ whole genome shotgun (WGS) entry which is preliminary data.</text>
</comment>
<proteinExistence type="predicted"/>
<name>A0A4R5WX81_9MYCO</name>
<keyword evidence="2" id="KW-0378">Hydrolase</keyword>
<dbReference type="AlphaFoldDB" id="A0A4R5WX81"/>
<dbReference type="GO" id="GO:0030655">
    <property type="term" value="P:beta-lactam antibiotic catabolic process"/>
    <property type="evidence" value="ECO:0007669"/>
    <property type="project" value="InterPro"/>
</dbReference>
<dbReference type="PANTHER" id="PTHR35333:SF3">
    <property type="entry name" value="BETA-LACTAMASE-TYPE TRANSPEPTIDASE FOLD CONTAINING PROTEIN"/>
    <property type="match status" value="1"/>
</dbReference>
<dbReference type="InterPro" id="IPR000871">
    <property type="entry name" value="Beta-lactam_class-A"/>
</dbReference>
<dbReference type="GO" id="GO:0046677">
    <property type="term" value="P:response to antibiotic"/>
    <property type="evidence" value="ECO:0007669"/>
    <property type="project" value="InterPro"/>
</dbReference>
<protein>
    <submittedName>
        <fullName evidence="2">Serine hydrolase</fullName>
    </submittedName>
</protein>
<accession>A0A4R5WX81</accession>
<gene>
    <name evidence="2" type="ORF">QXL92_15455</name>
</gene>
<dbReference type="InterPro" id="IPR045155">
    <property type="entry name" value="Beta-lactam_cat"/>
</dbReference>
<dbReference type="GO" id="GO:0008800">
    <property type="term" value="F:beta-lactamase activity"/>
    <property type="evidence" value="ECO:0007669"/>
    <property type="project" value="InterPro"/>
</dbReference>
<organism evidence="2 3">
    <name type="scientific">Mycobacterium paragordonae</name>
    <dbReference type="NCBI Taxonomy" id="1389713"/>
    <lineage>
        <taxon>Bacteria</taxon>
        <taxon>Bacillati</taxon>
        <taxon>Actinomycetota</taxon>
        <taxon>Actinomycetes</taxon>
        <taxon>Mycobacteriales</taxon>
        <taxon>Mycobacteriaceae</taxon>
        <taxon>Mycobacterium</taxon>
    </lineage>
</organism>
<dbReference type="SUPFAM" id="SSF56601">
    <property type="entry name" value="beta-lactamase/transpeptidase-like"/>
    <property type="match status" value="1"/>
</dbReference>
<evidence type="ECO:0000313" key="2">
    <source>
        <dbReference type="EMBL" id="MDP7736139.1"/>
    </source>
</evidence>
<sequence>MAVPSSAPRIYSLAGAERQVERRILAAPADVAVFFRLLGGESEWSYQPDDTFHAASTMKVPVMIELFHQAHQGQLTLDDPLPIHNEFFSLVDGSAFYLDPANDASTDLYSSEGQTRTLRQLCELMITMSSNLATNLLIKKLGIENIRATVHLLGADGMNVLRGVEDNKAYDLGLNNTTTARALAILLTAIAAGKVVDPDASRQMVEILKRQHINDGIPSGLDRTIPVAHKTGTLKAIHHDAAIVYGPQPFVLVILVRGMANSKDSSALMADITRAFYRATQ</sequence>